<dbReference type="eggNOG" id="COG4270">
    <property type="taxonomic scope" value="Bacteria"/>
</dbReference>
<comment type="caution">
    <text evidence="2">The sequence shown here is derived from an EMBL/GenBank/DDBJ whole genome shotgun (WGS) entry which is preliminary data.</text>
</comment>
<dbReference type="OrthoDB" id="673526at2"/>
<feature type="transmembrane region" description="Helical" evidence="1">
    <location>
        <begin position="33"/>
        <end position="55"/>
    </location>
</feature>
<evidence type="ECO:0000256" key="1">
    <source>
        <dbReference type="SAM" id="Phobius"/>
    </source>
</evidence>
<keyword evidence="3" id="KW-1185">Reference proteome</keyword>
<protein>
    <submittedName>
        <fullName evidence="2">Membrane protein</fullName>
    </submittedName>
</protein>
<proteinExistence type="predicted"/>
<dbReference type="Proteomes" id="UP000007364">
    <property type="component" value="Unassembled WGS sequence"/>
</dbReference>
<evidence type="ECO:0000313" key="2">
    <source>
        <dbReference type="EMBL" id="EKF55149.1"/>
    </source>
</evidence>
<sequence length="150" mass="17062">MRPLFVLLGVFIACLLITKLIRGNYEIALSGRIALSAMLVFTAIGHFIFTKGMSLMMPDGIPYREEVIYFTGILELVIAVDLLLENYSVVSAWVLIVFLLLVLPANIYACVKELDYQNATFDGNGLAYLWFRIPLQLFFIAWTYFAVLHR</sequence>
<reference evidence="2 3" key="1">
    <citation type="journal article" date="2012" name="J. Bacteriol.">
        <title>Genome Sequence of Galbibacter marinum Type Strain ck-I2-15.</title>
        <authorList>
            <person name="Lai Q."/>
            <person name="Li C."/>
            <person name="Shao Z."/>
        </authorList>
    </citation>
    <scope>NUCLEOTIDE SEQUENCE [LARGE SCALE GENOMIC DNA]</scope>
    <source>
        <strain evidence="3">ck-I2-15</strain>
    </source>
</reference>
<keyword evidence="1" id="KW-0812">Transmembrane</keyword>
<dbReference type="AlphaFoldDB" id="K2PU98"/>
<dbReference type="RefSeq" id="WP_008991642.1">
    <property type="nucleotide sequence ID" value="NZ_AMSG01000010.1"/>
</dbReference>
<feature type="transmembrane region" description="Helical" evidence="1">
    <location>
        <begin position="90"/>
        <end position="109"/>
    </location>
</feature>
<organism evidence="2 3">
    <name type="scientific">Galbibacter marinus</name>
    <dbReference type="NCBI Taxonomy" id="555500"/>
    <lineage>
        <taxon>Bacteria</taxon>
        <taxon>Pseudomonadati</taxon>
        <taxon>Bacteroidota</taxon>
        <taxon>Flavobacteriia</taxon>
        <taxon>Flavobacteriales</taxon>
        <taxon>Flavobacteriaceae</taxon>
        <taxon>Galbibacter</taxon>
    </lineage>
</organism>
<dbReference type="PANTHER" id="PTHR36974">
    <property type="entry name" value="MEMBRANE PROTEIN-RELATED"/>
    <property type="match status" value="1"/>
</dbReference>
<feature type="transmembrane region" description="Helical" evidence="1">
    <location>
        <begin position="67"/>
        <end position="84"/>
    </location>
</feature>
<feature type="transmembrane region" description="Helical" evidence="1">
    <location>
        <begin position="129"/>
        <end position="147"/>
    </location>
</feature>
<gene>
    <name evidence="2" type="ORF">I215_08967</name>
</gene>
<keyword evidence="1" id="KW-0472">Membrane</keyword>
<dbReference type="STRING" id="555500.I215_08967"/>
<name>K2PU98_9FLAO</name>
<evidence type="ECO:0000313" key="3">
    <source>
        <dbReference type="Proteomes" id="UP000007364"/>
    </source>
</evidence>
<dbReference type="EMBL" id="AMSG01000010">
    <property type="protein sequence ID" value="EKF55149.1"/>
    <property type="molecule type" value="Genomic_DNA"/>
</dbReference>
<keyword evidence="1" id="KW-1133">Transmembrane helix</keyword>
<accession>K2PU98</accession>
<dbReference type="PANTHER" id="PTHR36974:SF1">
    <property type="entry name" value="DOXX FAMILY MEMBRANE PROTEIN"/>
    <property type="match status" value="1"/>
</dbReference>